<protein>
    <recommendedName>
        <fullName evidence="3">CueP family metal-binding protein</fullName>
    </recommendedName>
</protein>
<reference evidence="1 2" key="1">
    <citation type="submission" date="2014-08" db="EMBL/GenBank/DDBJ databases">
        <title>Comparative genomics of the Paenibacillus odorifer group.</title>
        <authorList>
            <person name="den Bakker H.C."/>
            <person name="Tsai Y.-C."/>
            <person name="Martin N."/>
            <person name="Korlach J."/>
            <person name="Wiedmann M."/>
        </authorList>
    </citation>
    <scope>NUCLEOTIDE SEQUENCE [LARGE SCALE GENOMIC DNA]</scope>
    <source>
        <strain evidence="1 2">DSM 14472</strain>
    </source>
</reference>
<dbReference type="Gene3D" id="2.60.40.3700">
    <property type="match status" value="1"/>
</dbReference>
<dbReference type="AlphaFoldDB" id="A0A089LPK7"/>
<dbReference type="EMBL" id="CP009286">
    <property type="protein sequence ID" value="AIQ62802.1"/>
    <property type="molecule type" value="Genomic_DNA"/>
</dbReference>
<evidence type="ECO:0000313" key="2">
    <source>
        <dbReference type="Proteomes" id="UP000029507"/>
    </source>
</evidence>
<dbReference type="HOGENOM" id="CLU_115304_1_0_9"/>
<dbReference type="Proteomes" id="UP000029507">
    <property type="component" value="Chromosome"/>
</dbReference>
<dbReference type="NCBIfam" id="NF038094">
    <property type="entry name" value="CueP_fam"/>
    <property type="match status" value="1"/>
</dbReference>
<evidence type="ECO:0000313" key="1">
    <source>
        <dbReference type="EMBL" id="AIQ62802.1"/>
    </source>
</evidence>
<accession>A0A089LPK7</accession>
<gene>
    <name evidence="1" type="ORF">PSTEL_06495</name>
</gene>
<dbReference type="Pfam" id="PF21172">
    <property type="entry name" value="CueP"/>
    <property type="match status" value="1"/>
</dbReference>
<dbReference type="KEGG" id="pste:PSTEL_06495"/>
<name>A0A089LPK7_9BACL</name>
<organism evidence="1 2">
    <name type="scientific">Paenibacillus stellifer</name>
    <dbReference type="NCBI Taxonomy" id="169760"/>
    <lineage>
        <taxon>Bacteria</taxon>
        <taxon>Bacillati</taxon>
        <taxon>Bacillota</taxon>
        <taxon>Bacilli</taxon>
        <taxon>Bacillales</taxon>
        <taxon>Paenibacillaceae</taxon>
        <taxon>Paenibacillus</taxon>
    </lineage>
</organism>
<sequence length="187" mass="19829">MTRKTRAAAIALVIVALGGLGAYTAMNRSTDGGGDSGKATIAETPGIKQIVDQYSSGALTAKSASIDSRKLVVKKEDGTTLTYGLPKDEFFLSVAPYTDSTHPCATHNLAGCQGELANKEFTVTAVNADGKIVLNQTVKSHANGFIDLWLPRGQTYRLTIGYNGKTAESEVSTYEKNDTCLTTMQLS</sequence>
<proteinExistence type="predicted"/>
<dbReference type="RefSeq" id="WP_038694221.1">
    <property type="nucleotide sequence ID" value="NZ_CP009286.1"/>
</dbReference>
<dbReference type="OrthoDB" id="73040at2"/>
<keyword evidence="2" id="KW-1185">Reference proteome</keyword>
<dbReference type="InterPro" id="IPR047808">
    <property type="entry name" value="CueP-like"/>
</dbReference>
<evidence type="ECO:0008006" key="3">
    <source>
        <dbReference type="Google" id="ProtNLM"/>
    </source>
</evidence>